<dbReference type="InterPro" id="IPR023271">
    <property type="entry name" value="Aquaporin-like"/>
</dbReference>
<keyword evidence="2 5" id="KW-0812">Transmembrane</keyword>
<accession>A0ABV0S8Q7</accession>
<sequence length="66" mass="7166">AIQKYSGGQLTVTGPTATAGIFCTFPAEYLSLWGGIMDQVRLLLSFMNISMIILIICSNTAAIFYK</sequence>
<keyword evidence="7" id="KW-1185">Reference proteome</keyword>
<feature type="non-terminal residue" evidence="6">
    <location>
        <position position="1"/>
    </location>
</feature>
<reference evidence="6 7" key="1">
    <citation type="submission" date="2021-06" db="EMBL/GenBank/DDBJ databases">
        <authorList>
            <person name="Palmer J.M."/>
        </authorList>
    </citation>
    <scope>NUCLEOTIDE SEQUENCE [LARGE SCALE GENOMIC DNA]</scope>
    <source>
        <strain evidence="6 7">XC_2019</strain>
        <tissue evidence="6">Muscle</tissue>
    </source>
</reference>
<comment type="caution">
    <text evidence="6">The sequence shown here is derived from an EMBL/GenBank/DDBJ whole genome shotgun (WGS) entry which is preliminary data.</text>
</comment>
<evidence type="ECO:0000313" key="6">
    <source>
        <dbReference type="EMBL" id="MEQ2216945.1"/>
    </source>
</evidence>
<proteinExistence type="predicted"/>
<evidence type="ECO:0000256" key="4">
    <source>
        <dbReference type="ARBA" id="ARBA00023136"/>
    </source>
</evidence>
<evidence type="ECO:0000256" key="5">
    <source>
        <dbReference type="SAM" id="Phobius"/>
    </source>
</evidence>
<keyword evidence="4 5" id="KW-0472">Membrane</keyword>
<dbReference type="Proteomes" id="UP001434883">
    <property type="component" value="Unassembled WGS sequence"/>
</dbReference>
<evidence type="ECO:0000256" key="3">
    <source>
        <dbReference type="ARBA" id="ARBA00022989"/>
    </source>
</evidence>
<evidence type="ECO:0000313" key="7">
    <source>
        <dbReference type="Proteomes" id="UP001434883"/>
    </source>
</evidence>
<protein>
    <submittedName>
        <fullName evidence="6">Aquaporin-10</fullName>
    </submittedName>
</protein>
<evidence type="ECO:0000256" key="2">
    <source>
        <dbReference type="ARBA" id="ARBA00022692"/>
    </source>
</evidence>
<gene>
    <name evidence="6" type="primary">AQP10</name>
    <name evidence="6" type="ORF">XENOCAPTIV_026446</name>
</gene>
<feature type="non-terminal residue" evidence="6">
    <location>
        <position position="66"/>
    </location>
</feature>
<evidence type="ECO:0000256" key="1">
    <source>
        <dbReference type="ARBA" id="ARBA00004141"/>
    </source>
</evidence>
<feature type="transmembrane region" description="Helical" evidence="5">
    <location>
        <begin position="42"/>
        <end position="65"/>
    </location>
</feature>
<dbReference type="EMBL" id="JAHRIN010073801">
    <property type="protein sequence ID" value="MEQ2216945.1"/>
    <property type="molecule type" value="Genomic_DNA"/>
</dbReference>
<dbReference type="Gene3D" id="1.20.1080.10">
    <property type="entry name" value="Glycerol uptake facilitator protein"/>
    <property type="match status" value="1"/>
</dbReference>
<keyword evidence="3 5" id="KW-1133">Transmembrane helix</keyword>
<comment type="subcellular location">
    <subcellularLocation>
        <location evidence="1">Membrane</location>
        <topology evidence="1">Multi-pass membrane protein</topology>
    </subcellularLocation>
</comment>
<organism evidence="6 7">
    <name type="scientific">Xenoophorus captivus</name>
    <dbReference type="NCBI Taxonomy" id="1517983"/>
    <lineage>
        <taxon>Eukaryota</taxon>
        <taxon>Metazoa</taxon>
        <taxon>Chordata</taxon>
        <taxon>Craniata</taxon>
        <taxon>Vertebrata</taxon>
        <taxon>Euteleostomi</taxon>
        <taxon>Actinopterygii</taxon>
        <taxon>Neopterygii</taxon>
        <taxon>Teleostei</taxon>
        <taxon>Neoteleostei</taxon>
        <taxon>Acanthomorphata</taxon>
        <taxon>Ovalentaria</taxon>
        <taxon>Atherinomorphae</taxon>
        <taxon>Cyprinodontiformes</taxon>
        <taxon>Goodeidae</taxon>
        <taxon>Xenoophorus</taxon>
    </lineage>
</organism>
<name>A0ABV0S8Q7_9TELE</name>